<evidence type="ECO:0000256" key="6">
    <source>
        <dbReference type="HAMAP-Rule" id="MF_00313"/>
    </source>
</evidence>
<dbReference type="Pfam" id="PF01740">
    <property type="entry name" value="STAS"/>
    <property type="match status" value="1"/>
</dbReference>
<proteinExistence type="inferred from homology"/>
<keyword evidence="6" id="KW-0007">Acetylation</keyword>
<keyword evidence="9" id="KW-1185">Reference proteome</keyword>
<reference evidence="8 9" key="1">
    <citation type="journal article" date="2014" name="Nature">
        <title>An environmental bacterial taxon with a large and distinct metabolic repertoire.</title>
        <authorList>
            <person name="Wilson M.C."/>
            <person name="Mori T."/>
            <person name="Ruckert C."/>
            <person name="Uria A.R."/>
            <person name="Helf M.J."/>
            <person name="Takada K."/>
            <person name="Gernert C."/>
            <person name="Steffens U.A."/>
            <person name="Heycke N."/>
            <person name="Schmitt S."/>
            <person name="Rinke C."/>
            <person name="Helfrich E.J."/>
            <person name="Brachmann A.O."/>
            <person name="Gurgui C."/>
            <person name="Wakimoto T."/>
            <person name="Kracht M."/>
            <person name="Crusemann M."/>
            <person name="Hentschel U."/>
            <person name="Abe I."/>
            <person name="Matsunaga S."/>
            <person name="Kalinowski J."/>
            <person name="Takeyama H."/>
            <person name="Piel J."/>
        </authorList>
    </citation>
    <scope>NUCLEOTIDE SEQUENCE [LARGE SCALE GENOMIC DNA]</scope>
    <source>
        <strain evidence="9">TSY1</strain>
    </source>
</reference>
<feature type="binding site" evidence="6">
    <location>
        <position position="165"/>
    </location>
    <ligand>
        <name>substrate</name>
    </ligand>
</feature>
<feature type="binding site" evidence="6">
    <location>
        <position position="158"/>
    </location>
    <ligand>
        <name>substrate</name>
    </ligand>
</feature>
<name>W4LHM2_ENTF1</name>
<dbReference type="InterPro" id="IPR012338">
    <property type="entry name" value="Beta-lactam/transpept-like"/>
</dbReference>
<evidence type="ECO:0000313" key="8">
    <source>
        <dbReference type="EMBL" id="ETW97409.1"/>
    </source>
</evidence>
<keyword evidence="4 6" id="KW-0378">Hydrolase</keyword>
<dbReference type="Proteomes" id="UP000019141">
    <property type="component" value="Unassembled WGS sequence"/>
</dbReference>
<comment type="catalytic activity">
    <reaction evidence="5 6">
        <text>L-glutamine + H2O = L-glutamate + NH4(+)</text>
        <dbReference type="Rhea" id="RHEA:15889"/>
        <dbReference type="ChEBI" id="CHEBI:15377"/>
        <dbReference type="ChEBI" id="CHEBI:28938"/>
        <dbReference type="ChEBI" id="CHEBI:29985"/>
        <dbReference type="ChEBI" id="CHEBI:58359"/>
        <dbReference type="EC" id="3.5.1.2"/>
    </reaction>
</comment>
<comment type="similarity">
    <text evidence="1 6">Belongs to the glutaminase family.</text>
</comment>
<accession>W4LHM2</accession>
<dbReference type="SUPFAM" id="SSF56601">
    <property type="entry name" value="beta-lactamase/transpeptidase-like"/>
    <property type="match status" value="1"/>
</dbReference>
<dbReference type="InterPro" id="IPR036513">
    <property type="entry name" value="STAS_dom_sf"/>
</dbReference>
<feature type="binding site" evidence="6">
    <location>
        <position position="189"/>
    </location>
    <ligand>
        <name>substrate</name>
    </ligand>
</feature>
<evidence type="ECO:0000259" key="7">
    <source>
        <dbReference type="PROSITE" id="PS50801"/>
    </source>
</evidence>
<feature type="binding site" evidence="6">
    <location>
        <position position="114"/>
    </location>
    <ligand>
        <name>substrate</name>
    </ligand>
</feature>
<feature type="domain" description="STAS" evidence="7">
    <location>
        <begin position="345"/>
        <end position="433"/>
    </location>
</feature>
<dbReference type="HOGENOM" id="CLU_027932_0_0_7"/>
<dbReference type="NCBIfam" id="TIGR03814">
    <property type="entry name" value="Gln_ase"/>
    <property type="match status" value="1"/>
</dbReference>
<dbReference type="AlphaFoldDB" id="W4LHM2"/>
<organism evidence="8 9">
    <name type="scientific">Entotheonella factor</name>
    <dbReference type="NCBI Taxonomy" id="1429438"/>
    <lineage>
        <taxon>Bacteria</taxon>
        <taxon>Pseudomonadati</taxon>
        <taxon>Nitrospinota/Tectimicrobiota group</taxon>
        <taxon>Candidatus Tectimicrobiota</taxon>
        <taxon>Candidatus Entotheonellia</taxon>
        <taxon>Candidatus Entotheonellales</taxon>
        <taxon>Candidatus Entotheonellaceae</taxon>
        <taxon>Candidatus Entotheonella</taxon>
    </lineage>
</organism>
<protein>
    <recommendedName>
        <fullName evidence="3 6">Glutaminase</fullName>
        <ecNumber evidence="3 6">3.5.1.2</ecNumber>
    </recommendedName>
</protein>
<dbReference type="CDD" id="cd07042">
    <property type="entry name" value="STAS_SulP_like_sulfate_transporter"/>
    <property type="match status" value="1"/>
</dbReference>
<dbReference type="PATRIC" id="fig|1429438.4.peg.4389"/>
<evidence type="ECO:0000256" key="3">
    <source>
        <dbReference type="ARBA" id="ARBA00012918"/>
    </source>
</evidence>
<dbReference type="PROSITE" id="PS50801">
    <property type="entry name" value="STAS"/>
    <property type="match status" value="1"/>
</dbReference>
<dbReference type="GO" id="GO:0004359">
    <property type="term" value="F:glutaminase activity"/>
    <property type="evidence" value="ECO:0007669"/>
    <property type="project" value="UniProtKB-UniRule"/>
</dbReference>
<sequence length="433" mass="47935">MISPIYTYLQNLHATYADLHDGQVASYIPELSHANPNWFGICVATTDGHVYEVGDARQRFTIQSISKPFVYGLALEDHGKDAVFSKIGVEPSGDAFNSISLYPDSGRPFNPMINAGAIATTGMINGEHPAEKLQRLLGMIGVYCGHPVEVDQRVYESERSTGHRNRAISHMLRNFEILTDDPEPALDLYFQQCSILVTCRDLAIMAVTLANGGLNPITGQRAVHQPYVEPILSIMSTCGMYNSAGEWIYDVGMPAKSGVSGGVLAVLPGQLGIAVFSPPLDTRSNSVRGIRVCEDMSQDFNLHLFHAPVVAKSVIRTSYSASQVMSQRSRRDHEEEILQEHGHRIRVYDLQGDLLFSTVEVVLRDIMERHETLDFIVLDLKHVTSIDTTANDLLCDLLHTLESQQRMLLFSNIERSSPFAMSILGREDSDGSL</sequence>
<dbReference type="SUPFAM" id="SSF52091">
    <property type="entry name" value="SpoIIaa-like"/>
    <property type="match status" value="1"/>
</dbReference>
<gene>
    <name evidence="6" type="primary">glsA</name>
    <name evidence="8" type="ORF">ETSY1_22775</name>
</gene>
<evidence type="ECO:0000256" key="1">
    <source>
        <dbReference type="ARBA" id="ARBA00011076"/>
    </source>
</evidence>
<dbReference type="InterPro" id="IPR002645">
    <property type="entry name" value="STAS_dom"/>
</dbReference>
<comment type="caution">
    <text evidence="8">The sequence shown here is derived from an EMBL/GenBank/DDBJ whole genome shotgun (WGS) entry which is preliminary data.</text>
</comment>
<dbReference type="PANTHER" id="PTHR12544">
    <property type="entry name" value="GLUTAMINASE"/>
    <property type="match status" value="1"/>
</dbReference>
<comment type="subunit">
    <text evidence="2 6">Homotetramer.</text>
</comment>
<dbReference type="HAMAP" id="MF_00313">
    <property type="entry name" value="Glutaminase"/>
    <property type="match status" value="1"/>
</dbReference>
<dbReference type="FunFam" id="3.40.710.10:FF:000005">
    <property type="entry name" value="Glutaminase"/>
    <property type="match status" value="1"/>
</dbReference>
<evidence type="ECO:0000256" key="2">
    <source>
        <dbReference type="ARBA" id="ARBA00011881"/>
    </source>
</evidence>
<dbReference type="GO" id="GO:0006543">
    <property type="term" value="P:L-glutamine catabolic process"/>
    <property type="evidence" value="ECO:0007669"/>
    <property type="project" value="TreeGrafter"/>
</dbReference>
<evidence type="ECO:0000256" key="5">
    <source>
        <dbReference type="ARBA" id="ARBA00049534"/>
    </source>
</evidence>
<feature type="binding site" evidence="6">
    <location>
        <position position="64"/>
    </location>
    <ligand>
        <name>substrate</name>
    </ligand>
</feature>
<dbReference type="EMBL" id="AZHW01000670">
    <property type="protein sequence ID" value="ETW97409.1"/>
    <property type="molecule type" value="Genomic_DNA"/>
</dbReference>
<dbReference type="PANTHER" id="PTHR12544:SF29">
    <property type="entry name" value="GLUTAMINASE"/>
    <property type="match status" value="1"/>
</dbReference>
<dbReference type="GO" id="GO:0006537">
    <property type="term" value="P:glutamate biosynthetic process"/>
    <property type="evidence" value="ECO:0007669"/>
    <property type="project" value="TreeGrafter"/>
</dbReference>
<feature type="binding site" evidence="6">
    <location>
        <position position="259"/>
    </location>
    <ligand>
        <name>substrate</name>
    </ligand>
</feature>
<dbReference type="Gene3D" id="3.30.750.24">
    <property type="entry name" value="STAS domain"/>
    <property type="match status" value="1"/>
</dbReference>
<dbReference type="Gene3D" id="3.40.710.10">
    <property type="entry name" value="DD-peptidase/beta-lactamase superfamily"/>
    <property type="match status" value="1"/>
</dbReference>
<dbReference type="EC" id="3.5.1.2" evidence="3 6"/>
<dbReference type="InterPro" id="IPR015868">
    <property type="entry name" value="Glutaminase"/>
</dbReference>
<feature type="binding site" evidence="6">
    <location>
        <position position="241"/>
    </location>
    <ligand>
        <name>substrate</name>
    </ligand>
</feature>
<evidence type="ECO:0000313" key="9">
    <source>
        <dbReference type="Proteomes" id="UP000019141"/>
    </source>
</evidence>
<dbReference type="Pfam" id="PF04960">
    <property type="entry name" value="Glutaminase"/>
    <property type="match status" value="1"/>
</dbReference>
<evidence type="ECO:0000256" key="4">
    <source>
        <dbReference type="ARBA" id="ARBA00022801"/>
    </source>
</evidence>